<organism evidence="3 4">
    <name type="scientific">Amniculicola lignicola CBS 123094</name>
    <dbReference type="NCBI Taxonomy" id="1392246"/>
    <lineage>
        <taxon>Eukaryota</taxon>
        <taxon>Fungi</taxon>
        <taxon>Dikarya</taxon>
        <taxon>Ascomycota</taxon>
        <taxon>Pezizomycotina</taxon>
        <taxon>Dothideomycetes</taxon>
        <taxon>Pleosporomycetidae</taxon>
        <taxon>Pleosporales</taxon>
        <taxon>Amniculicolaceae</taxon>
        <taxon>Amniculicola</taxon>
    </lineage>
</organism>
<protein>
    <submittedName>
        <fullName evidence="3">Uncharacterized protein</fullName>
    </submittedName>
</protein>
<dbReference type="AlphaFoldDB" id="A0A6A5WUB7"/>
<feature type="region of interest" description="Disordered" evidence="1">
    <location>
        <begin position="722"/>
        <end position="741"/>
    </location>
</feature>
<keyword evidence="2" id="KW-1133">Transmembrane helix</keyword>
<feature type="transmembrane region" description="Helical" evidence="2">
    <location>
        <begin position="214"/>
        <end position="236"/>
    </location>
</feature>
<keyword evidence="4" id="KW-1185">Reference proteome</keyword>
<dbReference type="Proteomes" id="UP000799779">
    <property type="component" value="Unassembled WGS sequence"/>
</dbReference>
<evidence type="ECO:0000256" key="1">
    <source>
        <dbReference type="SAM" id="MobiDB-lite"/>
    </source>
</evidence>
<sequence length="741" mass="82195">MQAHNNSVCITTHILNTSEKYDSSQETLDGQILSLSLTDLKTSAICATNETPPESPQKPERWKIVVVASVIVVPMVAFTIVILALVFANQLHDDECPYAELCSRESNHTRNSPYYYVNVPAARLAFVASWSSTIAFSLVSLLMSLFSYTVAWQLVSYSKSAEHVSILPTPYQMSFLVRFLNAEVLAFTDIIQYKMHNLFRREGRKQPKKKPASPILRTTISIFLLGILGSILIQAADTWLHIATNPINLIQTHPVPASTYFPSRGVAPWCLTKPSLGSECSKNWWGCGLGCWENEAGHIYTWGLANMSEVNDGFRQKSVHHKWLDYRDEASGVDFAVVAPANVPENVEWKADSYGVSTTCRPIPFAACDVEVVNETTWSHMPFSCSSSKAGIDINGTAEPLVMQYSFLDFHKDFNDADAFLMGSADPGPGFWKANVTAPKVRDEDANGVFRNPWRWVAAIAVYEENPLAYDIEDPLVWMVNWTGWDMLVLDCETTGTYIHSAPMLSPLLPAYPHPHHYPMTCYDKLILTQTEPPVHDISYTYFTSTIHTLTHTISNGSLAGMISMPAASLFSTMPHYFDTAVDDANRIRTSTSAMVTEFSKSMSHLFAATLSGQLSARPSPYVQKKVSILVSQMPKAALWTLVVSNLLFAGIGVVLAGIAWRVSGEEVQQIQMRLGIPGLTADVFEKRNNGLQVKSERGLFQENDVVEPVVRRVGVRRTDTGGTVFGSSDGEGWREDGSRM</sequence>
<feature type="transmembrane region" description="Helical" evidence="2">
    <location>
        <begin position="637"/>
        <end position="661"/>
    </location>
</feature>
<accession>A0A6A5WUB7</accession>
<gene>
    <name evidence="3" type="ORF">P154DRAFT_616245</name>
</gene>
<proteinExistence type="predicted"/>
<feature type="transmembrane region" description="Helical" evidence="2">
    <location>
        <begin position="133"/>
        <end position="155"/>
    </location>
</feature>
<dbReference type="EMBL" id="ML977563">
    <property type="protein sequence ID" value="KAF2005420.1"/>
    <property type="molecule type" value="Genomic_DNA"/>
</dbReference>
<evidence type="ECO:0000313" key="3">
    <source>
        <dbReference type="EMBL" id="KAF2005420.1"/>
    </source>
</evidence>
<keyword evidence="2" id="KW-0812">Transmembrane</keyword>
<feature type="transmembrane region" description="Helical" evidence="2">
    <location>
        <begin position="64"/>
        <end position="88"/>
    </location>
</feature>
<evidence type="ECO:0000313" key="4">
    <source>
        <dbReference type="Proteomes" id="UP000799779"/>
    </source>
</evidence>
<keyword evidence="2" id="KW-0472">Membrane</keyword>
<reference evidence="3" key="1">
    <citation type="journal article" date="2020" name="Stud. Mycol.">
        <title>101 Dothideomycetes genomes: a test case for predicting lifestyles and emergence of pathogens.</title>
        <authorList>
            <person name="Haridas S."/>
            <person name="Albert R."/>
            <person name="Binder M."/>
            <person name="Bloem J."/>
            <person name="Labutti K."/>
            <person name="Salamov A."/>
            <person name="Andreopoulos B."/>
            <person name="Baker S."/>
            <person name="Barry K."/>
            <person name="Bills G."/>
            <person name="Bluhm B."/>
            <person name="Cannon C."/>
            <person name="Castanera R."/>
            <person name="Culley D."/>
            <person name="Daum C."/>
            <person name="Ezra D."/>
            <person name="Gonzalez J."/>
            <person name="Henrissat B."/>
            <person name="Kuo A."/>
            <person name="Liang C."/>
            <person name="Lipzen A."/>
            <person name="Lutzoni F."/>
            <person name="Magnuson J."/>
            <person name="Mondo S."/>
            <person name="Nolan M."/>
            <person name="Ohm R."/>
            <person name="Pangilinan J."/>
            <person name="Park H.-J."/>
            <person name="Ramirez L."/>
            <person name="Alfaro M."/>
            <person name="Sun H."/>
            <person name="Tritt A."/>
            <person name="Yoshinaga Y."/>
            <person name="Zwiers L.-H."/>
            <person name="Turgeon B."/>
            <person name="Goodwin S."/>
            <person name="Spatafora J."/>
            <person name="Crous P."/>
            <person name="Grigoriev I."/>
        </authorList>
    </citation>
    <scope>NUCLEOTIDE SEQUENCE</scope>
    <source>
        <strain evidence="3">CBS 123094</strain>
    </source>
</reference>
<dbReference type="OrthoDB" id="3344043at2759"/>
<name>A0A6A5WUB7_9PLEO</name>
<evidence type="ECO:0000256" key="2">
    <source>
        <dbReference type="SAM" id="Phobius"/>
    </source>
</evidence>
<feature type="compositionally biased region" description="Basic and acidic residues" evidence="1">
    <location>
        <begin position="732"/>
        <end position="741"/>
    </location>
</feature>